<feature type="signal peptide" evidence="1">
    <location>
        <begin position="1"/>
        <end position="18"/>
    </location>
</feature>
<evidence type="ECO:0008006" key="3">
    <source>
        <dbReference type="Google" id="ProtNLM"/>
    </source>
</evidence>
<reference evidence="2" key="1">
    <citation type="submission" date="2019-08" db="EMBL/GenBank/DDBJ databases">
        <title>Reference gene set and small RNA set construction with multiple tissues from Davidia involucrata Baill.</title>
        <authorList>
            <person name="Yang H."/>
            <person name="Zhou C."/>
            <person name="Li G."/>
            <person name="Wang J."/>
            <person name="Gao P."/>
            <person name="Wang M."/>
            <person name="Wang R."/>
            <person name="Zhao Y."/>
        </authorList>
    </citation>
    <scope>NUCLEOTIDE SEQUENCE</scope>
    <source>
        <tissue evidence="2">Mixed with DoveR01_LX</tissue>
    </source>
</reference>
<dbReference type="InterPro" id="IPR036249">
    <property type="entry name" value="Thioredoxin-like_sf"/>
</dbReference>
<protein>
    <recommendedName>
        <fullName evidence="3">Thioredoxin domain-containing protein</fullName>
    </recommendedName>
</protein>
<accession>A0A5B7A3F3</accession>
<proteinExistence type="predicted"/>
<dbReference type="AlphaFoldDB" id="A0A5B7A3F3"/>
<dbReference type="EMBL" id="GHES01019652">
    <property type="protein sequence ID" value="MPA50211.1"/>
    <property type="molecule type" value="Transcribed_RNA"/>
</dbReference>
<dbReference type="PANTHER" id="PTHR47126">
    <property type="entry name" value="5'-ADENYLYLSULFATE REDUCTASE-LIKE 7"/>
    <property type="match status" value="1"/>
</dbReference>
<keyword evidence="1" id="KW-0732">Signal</keyword>
<feature type="chain" id="PRO_5023012057" description="Thioredoxin domain-containing protein" evidence="1">
    <location>
        <begin position="19"/>
        <end position="297"/>
    </location>
</feature>
<sequence>MAPSTAFLLSLCICAASALRCVSSSPPLMCPRQSSMFMNTLQSQCPLSFPPNSPLQVDGEFLDRTLTAKRGNVYTSVLFYASWCPFSHNAHLTFEVLSSMFPQIEHLAIEQSSAMPSIFSRYGIHSLPTILMVNQTSRMRFRGSKDLYSLVKFYEKTTGFEPVQHVAVHQIIGLRSNEKFVMQSWIGSSLDEISTTEPYLIFSILFLCLRVLVFVLPKALSRFKAFWVSYIPHLKLEIFGETSQILGRVLHVIDVKRVCAKLRQCKTRNFHEGARNARVWASSLASVSLGETSSSTS</sequence>
<gene>
    <name evidence="2" type="ORF">Din_019652</name>
</gene>
<organism evidence="2">
    <name type="scientific">Davidia involucrata</name>
    <name type="common">Dove tree</name>
    <dbReference type="NCBI Taxonomy" id="16924"/>
    <lineage>
        <taxon>Eukaryota</taxon>
        <taxon>Viridiplantae</taxon>
        <taxon>Streptophyta</taxon>
        <taxon>Embryophyta</taxon>
        <taxon>Tracheophyta</taxon>
        <taxon>Spermatophyta</taxon>
        <taxon>Magnoliopsida</taxon>
        <taxon>eudicotyledons</taxon>
        <taxon>Gunneridae</taxon>
        <taxon>Pentapetalae</taxon>
        <taxon>asterids</taxon>
        <taxon>Cornales</taxon>
        <taxon>Nyssaceae</taxon>
        <taxon>Davidia</taxon>
    </lineage>
</organism>
<dbReference type="SUPFAM" id="SSF52833">
    <property type="entry name" value="Thioredoxin-like"/>
    <property type="match status" value="1"/>
</dbReference>
<evidence type="ECO:0000256" key="1">
    <source>
        <dbReference type="SAM" id="SignalP"/>
    </source>
</evidence>
<dbReference type="Gene3D" id="3.40.30.10">
    <property type="entry name" value="Glutaredoxin"/>
    <property type="match status" value="1"/>
</dbReference>
<name>A0A5B7A3F3_DAVIN</name>
<dbReference type="InterPro" id="IPR044794">
    <property type="entry name" value="APRL5/7"/>
</dbReference>
<dbReference type="PANTHER" id="PTHR47126:SF3">
    <property type="entry name" value="5'-ADENYLYLSULFATE REDUCTASE-LIKE 5"/>
    <property type="match status" value="1"/>
</dbReference>
<evidence type="ECO:0000313" key="2">
    <source>
        <dbReference type="EMBL" id="MPA50211.1"/>
    </source>
</evidence>